<proteinExistence type="predicted"/>
<feature type="transmembrane region" description="Helical" evidence="1">
    <location>
        <begin position="32"/>
        <end position="50"/>
    </location>
</feature>
<feature type="transmembrane region" description="Helical" evidence="1">
    <location>
        <begin position="82"/>
        <end position="106"/>
    </location>
</feature>
<dbReference type="EMBL" id="AM849034">
    <property type="protein sequence ID" value="CAQ00360.1"/>
    <property type="molecule type" value="Genomic_DNA"/>
</dbReference>
<dbReference type="KEGG" id="cms:CMS0237"/>
<evidence type="ECO:0000256" key="1">
    <source>
        <dbReference type="SAM" id="Phobius"/>
    </source>
</evidence>
<feature type="transmembrane region" description="Helical" evidence="1">
    <location>
        <begin position="56"/>
        <end position="75"/>
    </location>
</feature>
<dbReference type="eggNOG" id="ENOG503253C">
    <property type="taxonomic scope" value="Bacteria"/>
</dbReference>
<organism evidence="2 3">
    <name type="scientific">Clavibacter sepedonicus</name>
    <name type="common">Clavibacter michiganensis subsp. sepedonicus</name>
    <dbReference type="NCBI Taxonomy" id="31964"/>
    <lineage>
        <taxon>Bacteria</taxon>
        <taxon>Bacillati</taxon>
        <taxon>Actinomycetota</taxon>
        <taxon>Actinomycetes</taxon>
        <taxon>Micrococcales</taxon>
        <taxon>Microbacteriaceae</taxon>
        <taxon>Clavibacter</taxon>
    </lineage>
</organism>
<reference evidence="2 3" key="1">
    <citation type="journal article" date="2008" name="J. Bacteriol.">
        <title>Genome of the actinomycete plant pathogen Clavibacter michiganensis subsp. sepedonicus suggests recent niche adaptation.</title>
        <authorList>
            <person name="Bentley S.D."/>
            <person name="Corton C."/>
            <person name="Brown S.E."/>
            <person name="Barron A."/>
            <person name="Clark L."/>
            <person name="Doggett J."/>
            <person name="Harris B."/>
            <person name="Ormond D."/>
            <person name="Quail M.A."/>
            <person name="May G."/>
            <person name="Francis D."/>
            <person name="Knudson D."/>
            <person name="Parkhill J."/>
            <person name="Ishimaru C.A."/>
        </authorList>
    </citation>
    <scope>NUCLEOTIDE SEQUENCE [LARGE SCALE GENOMIC DNA]</scope>
    <source>
        <strain evidence="3">ATCC 33113 / DSM 20744 / JCM 9667 / LMG 2889 / ICMP 2535 / C-1</strain>
    </source>
</reference>
<keyword evidence="1" id="KW-0472">Membrane</keyword>
<keyword evidence="3" id="KW-1185">Reference proteome</keyword>
<sequence length="165" mass="17027">MHRLGRPSVSGEMLAPSACRLRGKKVMSRKEITRWVLLTAIVGPACVFASLLFPPFLVLGVAVSAAGGLGLAIGYSRLTGRWSWAVSVSAAVVVFVASAAVCFAFWGQAFNLTDQNAPVPVALEAGIAASGALIVLSFVAFAVIVASVASRANRRVGQNVGSARA</sequence>
<name>B0RAJ2_CLASE</name>
<dbReference type="HOGENOM" id="CLU_1607959_0_0_11"/>
<dbReference type="Proteomes" id="UP000001318">
    <property type="component" value="Chromosome"/>
</dbReference>
<accession>B0RAJ2</accession>
<dbReference type="AlphaFoldDB" id="B0RAJ2"/>
<feature type="transmembrane region" description="Helical" evidence="1">
    <location>
        <begin position="126"/>
        <end position="149"/>
    </location>
</feature>
<evidence type="ECO:0000313" key="2">
    <source>
        <dbReference type="EMBL" id="CAQ00360.1"/>
    </source>
</evidence>
<protein>
    <submittedName>
        <fullName evidence="2">Integral membrane protein</fullName>
    </submittedName>
</protein>
<gene>
    <name evidence="2" type="ordered locus">CMS0237</name>
</gene>
<evidence type="ECO:0000313" key="3">
    <source>
        <dbReference type="Proteomes" id="UP000001318"/>
    </source>
</evidence>
<keyword evidence="1" id="KW-0812">Transmembrane</keyword>
<keyword evidence="1" id="KW-1133">Transmembrane helix</keyword>
<dbReference type="STRING" id="31964.CMS0237"/>